<evidence type="ECO:0000313" key="7">
    <source>
        <dbReference type="EMBL" id="RNE31669.1"/>
    </source>
</evidence>
<evidence type="ECO:0000256" key="4">
    <source>
        <dbReference type="ARBA" id="ARBA00023204"/>
    </source>
</evidence>
<dbReference type="AlphaFoldDB" id="A0A422M4S4"/>
<keyword evidence="2 5" id="KW-0227">DNA damage</keyword>
<dbReference type="Proteomes" id="UP000284716">
    <property type="component" value="Unassembled WGS sequence"/>
</dbReference>
<dbReference type="Pfam" id="PF02245">
    <property type="entry name" value="Pur_DNA_glyco"/>
    <property type="match status" value="1"/>
</dbReference>
<evidence type="ECO:0000313" key="6">
    <source>
        <dbReference type="EMBL" id="RND82438.1"/>
    </source>
</evidence>
<dbReference type="EMBL" id="LKFS01000043">
    <property type="protein sequence ID" value="RND82438.1"/>
    <property type="molecule type" value="Genomic_DNA"/>
</dbReference>
<evidence type="ECO:0000256" key="5">
    <source>
        <dbReference type="HAMAP-Rule" id="MF_00527"/>
    </source>
</evidence>
<dbReference type="CDD" id="cd00540">
    <property type="entry name" value="AAG"/>
    <property type="match status" value="1"/>
</dbReference>
<evidence type="ECO:0000313" key="9">
    <source>
        <dbReference type="Proteomes" id="UP000284716"/>
    </source>
</evidence>
<proteinExistence type="inferred from homology"/>
<evidence type="ECO:0000256" key="3">
    <source>
        <dbReference type="ARBA" id="ARBA00022801"/>
    </source>
</evidence>
<dbReference type="Gene3D" id="3.10.300.10">
    <property type="entry name" value="Methylpurine-DNA glycosylase (MPG)"/>
    <property type="match status" value="1"/>
</dbReference>
<dbReference type="SUPFAM" id="SSF50486">
    <property type="entry name" value="FMT C-terminal domain-like"/>
    <property type="match status" value="1"/>
</dbReference>
<dbReference type="EC" id="3.2.2.-" evidence="5"/>
<sequence length="204" mass="22306">MLSMMIPWLVTQPTIQSAQQLLGMQLSLAGCSGLIVETEAYLGVEDKAAHAFGGRKTPRNHSLYLPAGNVYVCQMRQYCLLNIVTRTAEVPECILIRALEPQAGMAKMQQRRHQEGVGLTNGPGKLCQALAIDRALDGSRLNAGGLQLTATTFQPRHITIGPRIGIPNKEPWTSAPLRFSVQGNPFVSGTARRDQDLKTRGWQS</sequence>
<gene>
    <name evidence="6" type="ORF">FAM18157_01036</name>
    <name evidence="7" type="ORF">FAM6012_01063</name>
</gene>
<evidence type="ECO:0000256" key="2">
    <source>
        <dbReference type="ARBA" id="ARBA00022763"/>
    </source>
</evidence>
<dbReference type="InterPro" id="IPR003180">
    <property type="entry name" value="MPG"/>
</dbReference>
<evidence type="ECO:0000256" key="1">
    <source>
        <dbReference type="ARBA" id="ARBA00009232"/>
    </source>
</evidence>
<keyword evidence="3 5" id="KW-0378">Hydrolase</keyword>
<evidence type="ECO:0000313" key="8">
    <source>
        <dbReference type="Proteomes" id="UP000284123"/>
    </source>
</evidence>
<accession>A0A422M4S4</accession>
<dbReference type="InterPro" id="IPR011034">
    <property type="entry name" value="Formyl_transferase-like_C_sf"/>
</dbReference>
<reference evidence="8 9" key="1">
    <citation type="journal article" date="2018" name="Front. Microbiol.">
        <title>Conversion of Methionine to Cysteine in Lactobacillus paracasei Depends on the Highly Mobile cysK-ctl-cysE Gene Cluster.</title>
        <authorList>
            <person name="Wuthrich D."/>
            <person name="Irmler S."/>
            <person name="Berthoud H."/>
            <person name="Guggenbuhl B."/>
            <person name="Eugster E."/>
            <person name="Bruggmann R."/>
        </authorList>
    </citation>
    <scope>NUCLEOTIDE SEQUENCE [LARGE SCALE GENOMIC DNA]</scope>
    <source>
        <strain evidence="6 9">FAM18157</strain>
        <strain evidence="7 8">FAM6012</strain>
    </source>
</reference>
<dbReference type="Proteomes" id="UP000284123">
    <property type="component" value="Unassembled WGS sequence"/>
</dbReference>
<comment type="caution">
    <text evidence="6">The sequence shown here is derived from an EMBL/GenBank/DDBJ whole genome shotgun (WGS) entry which is preliminary data.</text>
</comment>
<dbReference type="FunFam" id="3.10.300.10:FF:000001">
    <property type="entry name" value="Putative 3-methyladenine DNA glycosylase"/>
    <property type="match status" value="1"/>
</dbReference>
<dbReference type="InterPro" id="IPR036995">
    <property type="entry name" value="MPG_sf"/>
</dbReference>
<dbReference type="PANTHER" id="PTHR10429:SF0">
    <property type="entry name" value="DNA-3-METHYLADENINE GLYCOSYLASE"/>
    <property type="match status" value="1"/>
</dbReference>
<dbReference type="GO" id="GO:0003677">
    <property type="term" value="F:DNA binding"/>
    <property type="evidence" value="ECO:0007669"/>
    <property type="project" value="InterPro"/>
</dbReference>
<keyword evidence="4 5" id="KW-0234">DNA repair</keyword>
<organism evidence="6 9">
    <name type="scientific">Lacticaseibacillus paracasei</name>
    <name type="common">Lactobacillus paracasei</name>
    <dbReference type="NCBI Taxonomy" id="1597"/>
    <lineage>
        <taxon>Bacteria</taxon>
        <taxon>Bacillati</taxon>
        <taxon>Bacillota</taxon>
        <taxon>Bacilli</taxon>
        <taxon>Lactobacillales</taxon>
        <taxon>Lactobacillaceae</taxon>
        <taxon>Lacticaseibacillus</taxon>
    </lineage>
</organism>
<dbReference type="EMBL" id="LKGI01000049">
    <property type="protein sequence ID" value="RNE31669.1"/>
    <property type="molecule type" value="Genomic_DNA"/>
</dbReference>
<dbReference type="NCBIfam" id="TIGR00567">
    <property type="entry name" value="3mg"/>
    <property type="match status" value="1"/>
</dbReference>
<dbReference type="PANTHER" id="PTHR10429">
    <property type="entry name" value="DNA-3-METHYLADENINE GLYCOSYLASE"/>
    <property type="match status" value="1"/>
</dbReference>
<name>A0A422M4S4_LACPA</name>
<comment type="similarity">
    <text evidence="1 5">Belongs to the DNA glycosylase MPG family.</text>
</comment>
<dbReference type="GO" id="GO:0003905">
    <property type="term" value="F:alkylbase DNA N-glycosylase activity"/>
    <property type="evidence" value="ECO:0007669"/>
    <property type="project" value="InterPro"/>
</dbReference>
<dbReference type="HAMAP" id="MF_00527">
    <property type="entry name" value="3MGH"/>
    <property type="match status" value="1"/>
</dbReference>
<dbReference type="GO" id="GO:0006284">
    <property type="term" value="P:base-excision repair"/>
    <property type="evidence" value="ECO:0007669"/>
    <property type="project" value="InterPro"/>
</dbReference>
<protein>
    <recommendedName>
        <fullName evidence="5">Putative 3-methyladenine DNA glycosylase</fullName>
        <ecNumber evidence="5">3.2.2.-</ecNumber>
    </recommendedName>
</protein>